<reference evidence="3" key="1">
    <citation type="submission" date="2021-08" db="EMBL/GenBank/DDBJ databases">
        <title>Hoeflea bacterium WL0058 sp. nov., isolated from the sediment.</title>
        <authorList>
            <person name="Wang L."/>
            <person name="Zhang D."/>
        </authorList>
    </citation>
    <scope>NUCLEOTIDE SEQUENCE</scope>
    <source>
        <strain evidence="3">WL0058</strain>
    </source>
</reference>
<gene>
    <name evidence="3" type="ORF">K1W69_16600</name>
</gene>
<evidence type="ECO:0000313" key="4">
    <source>
        <dbReference type="Proteomes" id="UP001196509"/>
    </source>
</evidence>
<keyword evidence="2" id="KW-1133">Transmembrane helix</keyword>
<keyword evidence="2" id="KW-0812">Transmembrane</keyword>
<evidence type="ECO:0000313" key="3">
    <source>
        <dbReference type="EMBL" id="MBW8638818.1"/>
    </source>
</evidence>
<keyword evidence="4" id="KW-1185">Reference proteome</keyword>
<dbReference type="RefSeq" id="WP_220229548.1">
    <property type="nucleotide sequence ID" value="NZ_JAICBX010000003.1"/>
</dbReference>
<dbReference type="Proteomes" id="UP001196509">
    <property type="component" value="Unassembled WGS sequence"/>
</dbReference>
<organism evidence="3 4">
    <name type="scientific">Flavimaribacter sediminis</name>
    <dbReference type="NCBI Taxonomy" id="2865987"/>
    <lineage>
        <taxon>Bacteria</taxon>
        <taxon>Pseudomonadati</taxon>
        <taxon>Pseudomonadota</taxon>
        <taxon>Alphaproteobacteria</taxon>
        <taxon>Hyphomicrobiales</taxon>
        <taxon>Rhizobiaceae</taxon>
        <taxon>Flavimaribacter</taxon>
    </lineage>
</organism>
<protein>
    <submittedName>
        <fullName evidence="3">Uncharacterized protein</fullName>
    </submittedName>
</protein>
<accession>A0AAE2ZR20</accession>
<evidence type="ECO:0000256" key="1">
    <source>
        <dbReference type="SAM" id="MobiDB-lite"/>
    </source>
</evidence>
<feature type="compositionally biased region" description="Low complexity" evidence="1">
    <location>
        <begin position="147"/>
        <end position="169"/>
    </location>
</feature>
<evidence type="ECO:0000256" key="2">
    <source>
        <dbReference type="SAM" id="Phobius"/>
    </source>
</evidence>
<keyword evidence="2" id="KW-0472">Membrane</keyword>
<comment type="caution">
    <text evidence="3">The sequence shown here is derived from an EMBL/GenBank/DDBJ whole genome shotgun (WGS) entry which is preliminary data.</text>
</comment>
<sequence>MSNDPAPQNKRHLSDAVREVKIAAAERQDVIVDMKEADRARLELLYNELQPVFDEVSEDDDQFDFALSSGAQPRLWVDAVSHVHMGHDRRTFRFVLDRRYGRSVLAESDDLMKMADQVTIYIAERTVERQRFLAGDGFRNARPAASEPVQRPQPAPAQAAEIEAAPQPAAKKDHANGSGFATGLIWFIIGSLVTLFAMGAIFWGEISPSIAGL</sequence>
<dbReference type="EMBL" id="JAICBX010000003">
    <property type="protein sequence ID" value="MBW8638818.1"/>
    <property type="molecule type" value="Genomic_DNA"/>
</dbReference>
<dbReference type="AlphaFoldDB" id="A0AAE2ZR20"/>
<proteinExistence type="predicted"/>
<name>A0AAE2ZR20_9HYPH</name>
<feature type="transmembrane region" description="Helical" evidence="2">
    <location>
        <begin position="180"/>
        <end position="203"/>
    </location>
</feature>
<feature type="region of interest" description="Disordered" evidence="1">
    <location>
        <begin position="143"/>
        <end position="174"/>
    </location>
</feature>